<dbReference type="SMART" id="SM00387">
    <property type="entry name" value="HATPase_c"/>
    <property type="match status" value="1"/>
</dbReference>
<dbReference type="InterPro" id="IPR036890">
    <property type="entry name" value="HATPase_C_sf"/>
</dbReference>
<comment type="subcellular location">
    <subcellularLocation>
        <location evidence="2">Membrane</location>
    </subcellularLocation>
</comment>
<proteinExistence type="predicted"/>
<dbReference type="SUPFAM" id="SSF47384">
    <property type="entry name" value="Homodimeric domain of signal transducing histidine kinase"/>
    <property type="match status" value="1"/>
</dbReference>
<evidence type="ECO:0000256" key="9">
    <source>
        <dbReference type="ARBA" id="ARBA00023136"/>
    </source>
</evidence>
<evidence type="ECO:0000256" key="2">
    <source>
        <dbReference type="ARBA" id="ARBA00004370"/>
    </source>
</evidence>
<dbReference type="PROSITE" id="PS50109">
    <property type="entry name" value="HIS_KIN"/>
    <property type="match status" value="1"/>
</dbReference>
<organism evidence="12 13">
    <name type="scientific">Azospira oryzae</name>
    <dbReference type="NCBI Taxonomy" id="146939"/>
    <lineage>
        <taxon>Bacteria</taxon>
        <taxon>Pseudomonadati</taxon>
        <taxon>Pseudomonadota</taxon>
        <taxon>Betaproteobacteria</taxon>
        <taxon>Rhodocyclales</taxon>
        <taxon>Rhodocyclaceae</taxon>
        <taxon>Azospira</taxon>
    </lineage>
</organism>
<evidence type="ECO:0000256" key="8">
    <source>
        <dbReference type="ARBA" id="ARBA00022989"/>
    </source>
</evidence>
<evidence type="ECO:0000256" key="10">
    <source>
        <dbReference type="SAM" id="Phobius"/>
    </source>
</evidence>
<dbReference type="InterPro" id="IPR050428">
    <property type="entry name" value="TCS_sensor_his_kinase"/>
</dbReference>
<accession>A0ABY0IPW7</accession>
<dbReference type="Gene3D" id="1.10.287.130">
    <property type="match status" value="1"/>
</dbReference>
<dbReference type="GO" id="GO:0016301">
    <property type="term" value="F:kinase activity"/>
    <property type="evidence" value="ECO:0007669"/>
    <property type="project" value="UniProtKB-KW"/>
</dbReference>
<keyword evidence="6 10" id="KW-0812">Transmembrane</keyword>
<keyword evidence="8 10" id="KW-1133">Transmembrane helix</keyword>
<protein>
    <recommendedName>
        <fullName evidence="3">histidine kinase</fullName>
        <ecNumber evidence="3">2.7.13.3</ecNumber>
    </recommendedName>
</protein>
<dbReference type="EC" id="2.7.13.3" evidence="3"/>
<evidence type="ECO:0000256" key="4">
    <source>
        <dbReference type="ARBA" id="ARBA00022553"/>
    </source>
</evidence>
<feature type="domain" description="Histidine kinase" evidence="11">
    <location>
        <begin position="211"/>
        <end position="413"/>
    </location>
</feature>
<evidence type="ECO:0000313" key="12">
    <source>
        <dbReference type="EMBL" id="RZT75729.1"/>
    </source>
</evidence>
<comment type="caution">
    <text evidence="12">The sequence shown here is derived from an EMBL/GenBank/DDBJ whole genome shotgun (WGS) entry which is preliminary data.</text>
</comment>
<dbReference type="InterPro" id="IPR036097">
    <property type="entry name" value="HisK_dim/P_sf"/>
</dbReference>
<evidence type="ECO:0000256" key="1">
    <source>
        <dbReference type="ARBA" id="ARBA00000085"/>
    </source>
</evidence>
<keyword evidence="13" id="KW-1185">Reference proteome</keyword>
<dbReference type="Gene3D" id="3.30.565.10">
    <property type="entry name" value="Histidine kinase-like ATPase, C-terminal domain"/>
    <property type="match status" value="1"/>
</dbReference>
<dbReference type="Pfam" id="PF02518">
    <property type="entry name" value="HATPase_c"/>
    <property type="match status" value="1"/>
</dbReference>
<dbReference type="SMART" id="SM00388">
    <property type="entry name" value="HisKA"/>
    <property type="match status" value="1"/>
</dbReference>
<evidence type="ECO:0000256" key="6">
    <source>
        <dbReference type="ARBA" id="ARBA00022692"/>
    </source>
</evidence>
<reference evidence="12 13" key="1">
    <citation type="submission" date="2019-02" db="EMBL/GenBank/DDBJ databases">
        <title>Genomic Encyclopedia of Type Strains, Phase IV (KMG-IV): sequencing the most valuable type-strain genomes for metagenomic binning, comparative biology and taxonomic classification.</title>
        <authorList>
            <person name="Goeker M."/>
        </authorList>
    </citation>
    <scope>NUCLEOTIDE SEQUENCE [LARGE SCALE GENOMIC DNA]</scope>
    <source>
        <strain evidence="12 13">DSM 21223</strain>
    </source>
</reference>
<dbReference type="InterPro" id="IPR003661">
    <property type="entry name" value="HisK_dim/P_dom"/>
</dbReference>
<keyword evidence="7 12" id="KW-0418">Kinase</keyword>
<name>A0ABY0IPW7_9RHOO</name>
<dbReference type="InterPro" id="IPR004358">
    <property type="entry name" value="Sig_transdc_His_kin-like_C"/>
</dbReference>
<feature type="transmembrane region" description="Helical" evidence="10">
    <location>
        <begin position="127"/>
        <end position="150"/>
    </location>
</feature>
<dbReference type="PANTHER" id="PTHR45436:SF16">
    <property type="entry name" value="HISTIDINE KINASE"/>
    <property type="match status" value="1"/>
</dbReference>
<dbReference type="Proteomes" id="UP000292136">
    <property type="component" value="Unassembled WGS sequence"/>
</dbReference>
<evidence type="ECO:0000256" key="5">
    <source>
        <dbReference type="ARBA" id="ARBA00022679"/>
    </source>
</evidence>
<comment type="catalytic activity">
    <reaction evidence="1">
        <text>ATP + protein L-histidine = ADP + protein N-phospho-L-histidine.</text>
        <dbReference type="EC" id="2.7.13.3"/>
    </reaction>
</comment>
<dbReference type="CDD" id="cd00082">
    <property type="entry name" value="HisKA"/>
    <property type="match status" value="1"/>
</dbReference>
<evidence type="ECO:0000259" key="11">
    <source>
        <dbReference type="PROSITE" id="PS50109"/>
    </source>
</evidence>
<dbReference type="Pfam" id="PF00512">
    <property type="entry name" value="HisKA"/>
    <property type="match status" value="1"/>
</dbReference>
<dbReference type="PRINTS" id="PR00344">
    <property type="entry name" value="BCTRLSENSOR"/>
</dbReference>
<keyword evidence="9 10" id="KW-0472">Membrane</keyword>
<dbReference type="InterPro" id="IPR003594">
    <property type="entry name" value="HATPase_dom"/>
</dbReference>
<dbReference type="CDD" id="cd00075">
    <property type="entry name" value="HATPase"/>
    <property type="match status" value="1"/>
</dbReference>
<dbReference type="PANTHER" id="PTHR45436">
    <property type="entry name" value="SENSOR HISTIDINE KINASE YKOH"/>
    <property type="match status" value="1"/>
</dbReference>
<keyword evidence="5" id="KW-0808">Transferase</keyword>
<dbReference type="EMBL" id="SHKM01000003">
    <property type="protein sequence ID" value="RZT75729.1"/>
    <property type="molecule type" value="Genomic_DNA"/>
</dbReference>
<evidence type="ECO:0000256" key="7">
    <source>
        <dbReference type="ARBA" id="ARBA00022777"/>
    </source>
</evidence>
<keyword evidence="4" id="KW-0597">Phosphoprotein</keyword>
<dbReference type="InterPro" id="IPR005467">
    <property type="entry name" value="His_kinase_dom"/>
</dbReference>
<gene>
    <name evidence="12" type="ORF">EV678_2916</name>
</gene>
<dbReference type="SUPFAM" id="SSF55874">
    <property type="entry name" value="ATPase domain of HSP90 chaperone/DNA topoisomerase II/histidine kinase"/>
    <property type="match status" value="1"/>
</dbReference>
<sequence length="422" mass="46095">MRLRIALWVAALALVIILAQSVALLLMFDEMEEEFIDNLLTTQVEHSIELWHTSPETAFPNTPSMTLYRLEPHSPPGSVPDNLARLPIGNHEMFEGDKEFHVAVREDGGARFILSYDVEEHEERLDAVTAVIVTGALIIGGVVLAMVYALSGRFTRRLEWLARRVRGEVPEAGSYAQAGMEREVLAVAQALDALEARQAELLQREREFTANLSHELRTPLTAIRTDAEMLSAAGGLPEAAYRRSRRIVDSADRITRLAESLLMLARETRPQLQDDLRLSLEIQSLWESLGNQYAKPVQLALEVPEPALVRADPALLQLVLRNLLENALRHTESGTITCRLRGSVLEVADQGPGFAPDDLPRVFDRFYRRGPGAGHGLGLALVAHVCRACGWVPAAANGPDGGAVLSVDLGASLQGPSPAAAA</sequence>
<evidence type="ECO:0000256" key="3">
    <source>
        <dbReference type="ARBA" id="ARBA00012438"/>
    </source>
</evidence>
<evidence type="ECO:0000313" key="13">
    <source>
        <dbReference type="Proteomes" id="UP000292136"/>
    </source>
</evidence>